<protein>
    <submittedName>
        <fullName evidence="2">Uncharacterized protein</fullName>
    </submittedName>
</protein>
<dbReference type="Proteomes" id="UP001404845">
    <property type="component" value="Unassembled WGS sequence"/>
</dbReference>
<keyword evidence="3" id="KW-1185">Reference proteome</keyword>
<evidence type="ECO:0000256" key="1">
    <source>
        <dbReference type="SAM" id="MobiDB-lite"/>
    </source>
</evidence>
<dbReference type="RefSeq" id="WP_012752641.1">
    <property type="nucleotide sequence ID" value="NZ_JACWCW010000078.1"/>
</dbReference>
<gene>
    <name evidence="2" type="ORF">PUR21_10155</name>
</gene>
<comment type="caution">
    <text evidence="2">The sequence shown here is derived from an EMBL/GenBank/DDBJ whole genome shotgun (WGS) entry which is preliminary data.</text>
</comment>
<evidence type="ECO:0000313" key="3">
    <source>
        <dbReference type="Proteomes" id="UP001404845"/>
    </source>
</evidence>
<organism evidence="2 3">
    <name type="scientific">Methylorubrum rhodesianum</name>
    <dbReference type="NCBI Taxonomy" id="29427"/>
    <lineage>
        <taxon>Bacteria</taxon>
        <taxon>Pseudomonadati</taxon>
        <taxon>Pseudomonadota</taxon>
        <taxon>Alphaproteobacteria</taxon>
        <taxon>Hyphomicrobiales</taxon>
        <taxon>Methylobacteriaceae</taxon>
        <taxon>Methylorubrum</taxon>
    </lineage>
</organism>
<name>A0ABU9Z9I4_9HYPH</name>
<dbReference type="EMBL" id="JAQYXL010000001">
    <property type="protein sequence ID" value="MEN3227988.1"/>
    <property type="molecule type" value="Genomic_DNA"/>
</dbReference>
<proteinExistence type="predicted"/>
<reference evidence="2 3" key="1">
    <citation type="journal article" date="2023" name="PLoS ONE">
        <title>Complete genome assembly of Hawai'i environmental nontuberculous mycobacteria reveals unexpected co-isolation with methylobacteria.</title>
        <authorList>
            <person name="Hendrix J."/>
            <person name="Epperson L.E."/>
            <person name="Tong E.I."/>
            <person name="Chan Y.L."/>
            <person name="Hasan N.A."/>
            <person name="Dawrs S.N."/>
            <person name="Norton G.J."/>
            <person name="Virdi R."/>
            <person name="Crooks J.L."/>
            <person name="Chan E.D."/>
            <person name="Honda J.R."/>
            <person name="Strong M."/>
        </authorList>
    </citation>
    <scope>NUCLEOTIDE SEQUENCE [LARGE SCALE GENOMIC DNA]</scope>
    <source>
        <strain evidence="2 3">NJH_HI01</strain>
    </source>
</reference>
<accession>A0ABU9Z9I4</accession>
<sequence>MSYPSDTLAGRLSWLDTVVARAALLPDVPTARLERLRLIREWCRSLTSGTNALPKRHSAREAELDREIRAHLEFIEEDRRLPVTVGVHRQSTEADGSGPVPDERWPHHW</sequence>
<feature type="region of interest" description="Disordered" evidence="1">
    <location>
        <begin position="88"/>
        <end position="109"/>
    </location>
</feature>
<evidence type="ECO:0000313" key="2">
    <source>
        <dbReference type="EMBL" id="MEN3227988.1"/>
    </source>
</evidence>